<dbReference type="GO" id="GO:0003755">
    <property type="term" value="F:peptidyl-prolyl cis-trans isomerase activity"/>
    <property type="evidence" value="ECO:0007669"/>
    <property type="project" value="UniProtKB-UniRule"/>
</dbReference>
<keyword evidence="5" id="KW-1185">Reference proteome</keyword>
<dbReference type="GO" id="GO:0006457">
    <property type="term" value="P:protein folding"/>
    <property type="evidence" value="ECO:0007669"/>
    <property type="project" value="TreeGrafter"/>
</dbReference>
<dbReference type="Proteomes" id="UP001280121">
    <property type="component" value="Unassembled WGS sequence"/>
</dbReference>
<sequence>MFGKKKKGPTAPAVEVWEDYPKYDPLSFCPENDTLDYVSGSKLPYSTPWWIVESGINTIGKPLHYKESTLHCVVPEYMVDGGDTQGNGTGGESIFGLSFAYKNFVKKHIGPGILLMEKTSTRGNGSQFFICTGKAMWLDHKQIIFDHMVEGFDILKAVDKISSISGLTSKLVMVIDCNVLY</sequence>
<reference evidence="4" key="1">
    <citation type="journal article" date="2023" name="Plant J.">
        <title>Genome sequences and population genomics provide insights into the demographic history, inbreeding, and mutation load of two 'living fossil' tree species of Dipteronia.</title>
        <authorList>
            <person name="Feng Y."/>
            <person name="Comes H.P."/>
            <person name="Chen J."/>
            <person name="Zhu S."/>
            <person name="Lu R."/>
            <person name="Zhang X."/>
            <person name="Li P."/>
            <person name="Qiu J."/>
            <person name="Olsen K.M."/>
            <person name="Qiu Y."/>
        </authorList>
    </citation>
    <scope>NUCLEOTIDE SEQUENCE</scope>
    <source>
        <strain evidence="4">KIB01</strain>
    </source>
</reference>
<dbReference type="PRINTS" id="PR00153">
    <property type="entry name" value="CSAPPISMRASE"/>
</dbReference>
<dbReference type="PANTHER" id="PTHR11071">
    <property type="entry name" value="PEPTIDYL-PROLYL CIS-TRANS ISOMERASE"/>
    <property type="match status" value="1"/>
</dbReference>
<evidence type="ECO:0000259" key="3">
    <source>
        <dbReference type="PROSITE" id="PS50072"/>
    </source>
</evidence>
<feature type="domain" description="PPIase cyclophilin-type" evidence="3">
    <location>
        <begin position="32"/>
        <end position="179"/>
    </location>
</feature>
<evidence type="ECO:0000313" key="5">
    <source>
        <dbReference type="Proteomes" id="UP001280121"/>
    </source>
</evidence>
<dbReference type="GO" id="GO:0005737">
    <property type="term" value="C:cytoplasm"/>
    <property type="evidence" value="ECO:0007669"/>
    <property type="project" value="TreeGrafter"/>
</dbReference>
<dbReference type="EC" id="5.2.1.8" evidence="2"/>
<proteinExistence type="inferred from homology"/>
<evidence type="ECO:0000313" key="4">
    <source>
        <dbReference type="EMBL" id="KAK2655961.1"/>
    </source>
</evidence>
<evidence type="ECO:0000256" key="2">
    <source>
        <dbReference type="RuleBase" id="RU363019"/>
    </source>
</evidence>
<dbReference type="SUPFAM" id="SSF50891">
    <property type="entry name" value="Cyclophilin-like"/>
    <property type="match status" value="1"/>
</dbReference>
<comment type="function">
    <text evidence="2">PPIases accelerate the folding of proteins. It catalyzes the cis-trans isomerization of proline imidic peptide bonds in oligopeptides.</text>
</comment>
<accession>A0AAE0CLX0</accession>
<dbReference type="PANTHER" id="PTHR11071:SF552">
    <property type="entry name" value="PEPTIDYL-PROLYL CIS-TRANS ISOMERASE CYP26-1"/>
    <property type="match status" value="1"/>
</dbReference>
<dbReference type="Pfam" id="PF00160">
    <property type="entry name" value="Pro_isomerase"/>
    <property type="match status" value="1"/>
</dbReference>
<organism evidence="4 5">
    <name type="scientific">Dipteronia dyeriana</name>
    <dbReference type="NCBI Taxonomy" id="168575"/>
    <lineage>
        <taxon>Eukaryota</taxon>
        <taxon>Viridiplantae</taxon>
        <taxon>Streptophyta</taxon>
        <taxon>Embryophyta</taxon>
        <taxon>Tracheophyta</taxon>
        <taxon>Spermatophyta</taxon>
        <taxon>Magnoliopsida</taxon>
        <taxon>eudicotyledons</taxon>
        <taxon>Gunneridae</taxon>
        <taxon>Pentapetalae</taxon>
        <taxon>rosids</taxon>
        <taxon>malvids</taxon>
        <taxon>Sapindales</taxon>
        <taxon>Sapindaceae</taxon>
        <taxon>Hippocastanoideae</taxon>
        <taxon>Acereae</taxon>
        <taxon>Dipteronia</taxon>
    </lineage>
</organism>
<keyword evidence="2" id="KW-0697">Rotamase</keyword>
<evidence type="ECO:0000256" key="1">
    <source>
        <dbReference type="ARBA" id="ARBA00007365"/>
    </source>
</evidence>
<dbReference type="GO" id="GO:0016018">
    <property type="term" value="F:cyclosporin A binding"/>
    <property type="evidence" value="ECO:0007669"/>
    <property type="project" value="TreeGrafter"/>
</dbReference>
<comment type="similarity">
    <text evidence="1 2">Belongs to the cyclophilin-type PPIase family.</text>
</comment>
<comment type="caution">
    <text evidence="4">The sequence shown here is derived from an EMBL/GenBank/DDBJ whole genome shotgun (WGS) entry which is preliminary data.</text>
</comment>
<dbReference type="EMBL" id="JANJYI010000003">
    <property type="protein sequence ID" value="KAK2655961.1"/>
    <property type="molecule type" value="Genomic_DNA"/>
</dbReference>
<comment type="catalytic activity">
    <reaction evidence="2">
        <text>[protein]-peptidylproline (omega=180) = [protein]-peptidylproline (omega=0)</text>
        <dbReference type="Rhea" id="RHEA:16237"/>
        <dbReference type="Rhea" id="RHEA-COMP:10747"/>
        <dbReference type="Rhea" id="RHEA-COMP:10748"/>
        <dbReference type="ChEBI" id="CHEBI:83833"/>
        <dbReference type="ChEBI" id="CHEBI:83834"/>
        <dbReference type="EC" id="5.2.1.8"/>
    </reaction>
</comment>
<name>A0AAE0CLX0_9ROSI</name>
<dbReference type="PROSITE" id="PS50072">
    <property type="entry name" value="CSA_PPIASE_2"/>
    <property type="match status" value="1"/>
</dbReference>
<gene>
    <name evidence="4" type="ORF">Ddye_009013</name>
</gene>
<dbReference type="InterPro" id="IPR002130">
    <property type="entry name" value="Cyclophilin-type_PPIase_dom"/>
</dbReference>
<dbReference type="AlphaFoldDB" id="A0AAE0CLX0"/>
<dbReference type="Gene3D" id="2.40.100.10">
    <property type="entry name" value="Cyclophilin-like"/>
    <property type="match status" value="1"/>
</dbReference>
<dbReference type="InterPro" id="IPR029000">
    <property type="entry name" value="Cyclophilin-like_dom_sf"/>
</dbReference>
<protein>
    <recommendedName>
        <fullName evidence="2">Peptidyl-prolyl cis-trans isomerase</fullName>
        <shortName evidence="2">PPIase</shortName>
        <ecNumber evidence="2">5.2.1.8</ecNumber>
    </recommendedName>
</protein>
<keyword evidence="2" id="KW-0413">Isomerase</keyword>